<sequence>MPREPKVTATLSDIPISSGRVSKEAEDILIYNEQAKAEFLELHDLYIKGYSAIQIAFSEERTQRRRKIFYHNMIRGYSQVETALRYYVSEDIANKEVRKAVIQFCQELDLVEYKKG</sequence>
<comment type="caution">
    <text evidence="1">The sequence shown here is derived from an EMBL/GenBank/DDBJ whole genome shotgun (WGS) entry which is preliminary data.</text>
</comment>
<accession>A0A200I3X5</accession>
<dbReference type="Proteomes" id="UP000196503">
    <property type="component" value="Unassembled WGS sequence"/>
</dbReference>
<dbReference type="AlphaFoldDB" id="A0A200I3X5"/>
<dbReference type="EMBL" id="NIBL01000001">
    <property type="protein sequence ID" value="OUZ18965.1"/>
    <property type="molecule type" value="Genomic_DNA"/>
</dbReference>
<proteinExistence type="predicted"/>
<evidence type="ECO:0000313" key="2">
    <source>
        <dbReference type="Proteomes" id="UP000196503"/>
    </source>
</evidence>
<protein>
    <recommendedName>
        <fullName evidence="3">ArpU family transcriptional regulator</fullName>
    </recommendedName>
</protein>
<name>A0A200I3X5_9ENTE</name>
<organism evidence="1 2">
    <name type="scientific">Enterococcus cecorum</name>
    <dbReference type="NCBI Taxonomy" id="44008"/>
    <lineage>
        <taxon>Bacteria</taxon>
        <taxon>Bacillati</taxon>
        <taxon>Bacillota</taxon>
        <taxon>Bacilli</taxon>
        <taxon>Lactobacillales</taxon>
        <taxon>Enterococcaceae</taxon>
        <taxon>Enterococcus</taxon>
    </lineage>
</organism>
<reference evidence="1 2" key="1">
    <citation type="submission" date="2017-05" db="EMBL/GenBank/DDBJ databases">
        <title>The Genome Sequence of Enterococcus faecium 2D5_DIV0622.</title>
        <authorList>
            <consortium name="The Broad Institute Genomics Platform"/>
            <consortium name="The Broad Institute Genomic Center for Infectious Diseases"/>
            <person name="Earl A."/>
            <person name="Manson A."/>
            <person name="Schwartman J."/>
            <person name="Gilmore M."/>
            <person name="Abouelleil A."/>
            <person name="Cao P."/>
            <person name="Chapman S."/>
            <person name="Cusick C."/>
            <person name="Shea T."/>
            <person name="Young S."/>
            <person name="Neafsey D."/>
            <person name="Nusbaum C."/>
            <person name="Birren B."/>
        </authorList>
    </citation>
    <scope>NUCLEOTIDE SEQUENCE [LARGE SCALE GENOMIC DNA]</scope>
    <source>
        <strain evidence="1 2">2D5_DIV0622</strain>
    </source>
</reference>
<evidence type="ECO:0000313" key="1">
    <source>
        <dbReference type="EMBL" id="OUZ18965.1"/>
    </source>
</evidence>
<evidence type="ECO:0008006" key="3">
    <source>
        <dbReference type="Google" id="ProtNLM"/>
    </source>
</evidence>
<gene>
    <name evidence="1" type="ORF">A5869_000613</name>
</gene>